<protein>
    <recommendedName>
        <fullName evidence="3">Secreted protein</fullName>
    </recommendedName>
</protein>
<evidence type="ECO:0000313" key="2">
    <source>
        <dbReference type="EMBL" id="CAD9724030.1"/>
    </source>
</evidence>
<name>A0A7S2TC13_PROMC</name>
<proteinExistence type="predicted"/>
<gene>
    <name evidence="2" type="ORF">PMIC02512_LOCUS1101</name>
</gene>
<dbReference type="AlphaFoldDB" id="A0A7S2TC13"/>
<feature type="signal peptide" evidence="1">
    <location>
        <begin position="1"/>
        <end position="22"/>
    </location>
</feature>
<keyword evidence="1" id="KW-0732">Signal</keyword>
<accession>A0A7S2TC13</accession>
<evidence type="ECO:0000256" key="1">
    <source>
        <dbReference type="SAM" id="SignalP"/>
    </source>
</evidence>
<dbReference type="EMBL" id="HBHN01003629">
    <property type="protein sequence ID" value="CAD9724030.1"/>
    <property type="molecule type" value="Transcribed_RNA"/>
</dbReference>
<organism evidence="2">
    <name type="scientific">Prorocentrum micans</name>
    <name type="common">Red tide dinoflagellate</name>
    <dbReference type="NCBI Taxonomy" id="2945"/>
    <lineage>
        <taxon>Eukaryota</taxon>
        <taxon>Sar</taxon>
        <taxon>Alveolata</taxon>
        <taxon>Dinophyceae</taxon>
        <taxon>Prorocentrales</taxon>
        <taxon>Prorocentraceae</taxon>
        <taxon>Prorocentrum</taxon>
    </lineage>
</organism>
<reference evidence="2" key="1">
    <citation type="submission" date="2021-01" db="EMBL/GenBank/DDBJ databases">
        <authorList>
            <person name="Corre E."/>
            <person name="Pelletier E."/>
            <person name="Niang G."/>
            <person name="Scheremetjew M."/>
            <person name="Finn R."/>
            <person name="Kale V."/>
            <person name="Holt S."/>
            <person name="Cochrane G."/>
            <person name="Meng A."/>
            <person name="Brown T."/>
            <person name="Cohen L."/>
        </authorList>
    </citation>
    <scope>NUCLEOTIDE SEQUENCE</scope>
    <source>
        <strain evidence="2">CCCM 845</strain>
    </source>
</reference>
<feature type="chain" id="PRO_5030726946" description="Secreted protein" evidence="1">
    <location>
        <begin position="23"/>
        <end position="109"/>
    </location>
</feature>
<sequence length="109" mass="12239">MQMRQVSLVCRLVRLCVGTCQARTQRRSGGEWVAFELKGAIRGLEKKKRKKNTLSCRYVAKGEFRSHFGSSPLSLAVGRGSHDHRFSHMQHSKLTGNKVANVARLLACK</sequence>
<evidence type="ECO:0008006" key="3">
    <source>
        <dbReference type="Google" id="ProtNLM"/>
    </source>
</evidence>